<name>A0AA37XLB5_9ENTE</name>
<dbReference type="KEGG" id="too:C7K38_06960"/>
<evidence type="ECO:0000313" key="6">
    <source>
        <dbReference type="Proteomes" id="UP001157039"/>
    </source>
</evidence>
<evidence type="ECO:0000313" key="5">
    <source>
        <dbReference type="Proteomes" id="UP000268310"/>
    </source>
</evidence>
<accession>A0AA37XLB5</accession>
<dbReference type="Proteomes" id="UP001157039">
    <property type="component" value="Unassembled WGS sequence"/>
</dbReference>
<evidence type="ECO:0000313" key="3">
    <source>
        <dbReference type="EMBL" id="AYW48133.1"/>
    </source>
</evidence>
<keyword evidence="2" id="KW-1133">Transmembrane helix</keyword>
<evidence type="ECO:0000313" key="4">
    <source>
        <dbReference type="EMBL" id="GMA72196.1"/>
    </source>
</evidence>
<sequence>MKYYHLIGFSIMLTVLQFVLQSVFYWEVPLIIQKIFLGLQSTLLVGYSLLFLIFLVKKSKNKGKREKQNVVPIKEHPKEASSYSKAS</sequence>
<keyword evidence="2" id="KW-0472">Membrane</keyword>
<reference evidence="4 6" key="2">
    <citation type="journal article" date="2014" name="Int. J. Syst. Evol. Microbiol.">
        <title>Complete genome sequence of Corynebacterium casei LMG S-19264T (=DSM 44701T), isolated from a smear-ripened cheese.</title>
        <authorList>
            <consortium name="US DOE Joint Genome Institute (JGI-PGF)"/>
            <person name="Walter F."/>
            <person name="Albersmeier A."/>
            <person name="Kalinowski J."/>
            <person name="Ruckert C."/>
        </authorList>
    </citation>
    <scope>NUCLEOTIDE SEQUENCE [LARGE SCALE GENOMIC DNA]</scope>
    <source>
        <strain evidence="4 6">NBRC 114545</strain>
    </source>
</reference>
<feature type="transmembrane region" description="Helical" evidence="2">
    <location>
        <begin position="31"/>
        <end position="56"/>
    </location>
</feature>
<evidence type="ECO:0000256" key="1">
    <source>
        <dbReference type="SAM" id="MobiDB-lite"/>
    </source>
</evidence>
<dbReference type="EMBL" id="CP027783">
    <property type="protein sequence ID" value="AYW48133.1"/>
    <property type="molecule type" value="Genomic_DNA"/>
</dbReference>
<dbReference type="AlphaFoldDB" id="A0AA37XLB5"/>
<gene>
    <name evidence="3" type="ORF">C7K38_06960</name>
    <name evidence="4" type="ORF">GCM10025885_12450</name>
</gene>
<dbReference type="RefSeq" id="WP_123935786.1">
    <property type="nucleotide sequence ID" value="NZ_BSUW01000001.1"/>
</dbReference>
<organism evidence="4 6">
    <name type="scientific">Tetragenococcus osmophilus</name>
    <dbReference type="NCBI Taxonomy" id="526944"/>
    <lineage>
        <taxon>Bacteria</taxon>
        <taxon>Bacillati</taxon>
        <taxon>Bacillota</taxon>
        <taxon>Bacilli</taxon>
        <taxon>Lactobacillales</taxon>
        <taxon>Enterococcaceae</taxon>
        <taxon>Tetragenococcus</taxon>
    </lineage>
</organism>
<proteinExistence type="predicted"/>
<reference evidence="3 5" key="1">
    <citation type="journal article" date="2012" name="Int. J. Syst. Evol. Microbiol.">
        <title>Characterization of Tetragenococcus strains from sugar thick juice reveals a novel species, Tetragenococcus osmophilus sp. nov., and divides Tetragenococcus halophilus into two subspecies, T. halophilus subsp. halophilus subsp. nov. and T. halophilus subsp. flandriensis subsp. nov.</title>
        <authorList>
            <person name="Juste A."/>
            <person name="Van Trappen S."/>
            <person name="Verreth C."/>
            <person name="Cleenwerck I."/>
            <person name="De Vos P."/>
            <person name="Lievens B."/>
            <person name="Willems K.A."/>
        </authorList>
    </citation>
    <scope>NUCLEOTIDE SEQUENCE [LARGE SCALE GENOMIC DNA]</scope>
    <source>
        <strain evidence="3 5">JCM 31126</strain>
    </source>
</reference>
<evidence type="ECO:0000256" key="2">
    <source>
        <dbReference type="SAM" id="Phobius"/>
    </source>
</evidence>
<protein>
    <submittedName>
        <fullName evidence="4">Uncharacterized protein</fullName>
    </submittedName>
</protein>
<reference evidence="3" key="3">
    <citation type="submission" date="2018-03" db="EMBL/GenBank/DDBJ databases">
        <authorList>
            <person name="Jeon C.O."/>
        </authorList>
    </citation>
    <scope>NUCLEOTIDE SEQUENCE</scope>
    <source>
        <strain evidence="3">JCM 31126</strain>
    </source>
</reference>
<dbReference type="Proteomes" id="UP000268310">
    <property type="component" value="Chromosome"/>
</dbReference>
<dbReference type="EMBL" id="BSUW01000001">
    <property type="protein sequence ID" value="GMA72196.1"/>
    <property type="molecule type" value="Genomic_DNA"/>
</dbReference>
<reference evidence="4" key="4">
    <citation type="submission" date="2023-02" db="EMBL/GenBank/DDBJ databases">
        <authorList>
            <person name="Sun Q."/>
            <person name="Mori K."/>
        </authorList>
    </citation>
    <scope>NUCLEOTIDE SEQUENCE</scope>
    <source>
        <strain evidence="4">NBRC 114545</strain>
    </source>
</reference>
<feature type="region of interest" description="Disordered" evidence="1">
    <location>
        <begin position="61"/>
        <end position="87"/>
    </location>
</feature>
<keyword evidence="5" id="KW-1185">Reference proteome</keyword>
<keyword evidence="2" id="KW-0812">Transmembrane</keyword>